<evidence type="ECO:0000313" key="2">
    <source>
        <dbReference type="EMBL" id="MEE2040956.1"/>
    </source>
</evidence>
<protein>
    <submittedName>
        <fullName evidence="2">Siderophore-interacting protein</fullName>
    </submittedName>
</protein>
<dbReference type="InterPro" id="IPR007037">
    <property type="entry name" value="SIP_rossman_dom"/>
</dbReference>
<name>A0ABU7KFD4_9ACTN</name>
<reference evidence="2 3" key="1">
    <citation type="submission" date="2023-08" db="EMBL/GenBank/DDBJ databases">
        <authorList>
            <person name="Girao M."/>
            <person name="Carvalho M.F."/>
        </authorList>
    </citation>
    <scope>NUCLEOTIDE SEQUENCE [LARGE SCALE GENOMIC DNA]</scope>
    <source>
        <strain evidence="2 3">CT-R113</strain>
    </source>
</reference>
<comment type="caution">
    <text evidence="2">The sequence shown here is derived from an EMBL/GenBank/DDBJ whole genome shotgun (WGS) entry which is preliminary data.</text>
</comment>
<sequence length="265" mass="28958">MRIQHPERRAMVRAHVVRVRPTGQHFVTVTLGGDGLADFDFLGLDQCTRLFLPREGQDSLRIPTAAHNGWIAQYYLIPLAERPHIRNYTARRFDAERQELDIEFVTHGDGGPASAWASAAEPGDEVGLFAEGYCYLPPEDADWHLLVGDESALPALLSIIEQAPADLRAEAFLEVPGEGDVREVEAPEGVSVHWLPRGDGAGVPGALALETVLSADLPEGTPYCFVAGERGLPTGLRRALVRERGVPRGNVSFMGYWRHGAAAHK</sequence>
<dbReference type="Pfam" id="PF04954">
    <property type="entry name" value="SIP"/>
    <property type="match status" value="1"/>
</dbReference>
<dbReference type="InterPro" id="IPR039374">
    <property type="entry name" value="SIP_fam"/>
</dbReference>
<dbReference type="EMBL" id="JAUZMY010000038">
    <property type="protein sequence ID" value="MEE2040956.1"/>
    <property type="molecule type" value="Genomic_DNA"/>
</dbReference>
<dbReference type="PANTHER" id="PTHR30157:SF0">
    <property type="entry name" value="NADPH-DEPENDENT FERRIC-CHELATE REDUCTASE"/>
    <property type="match status" value="1"/>
</dbReference>
<dbReference type="PROSITE" id="PS51384">
    <property type="entry name" value="FAD_FR"/>
    <property type="match status" value="1"/>
</dbReference>
<organism evidence="2 3">
    <name type="scientific">Nocardiopsis codii</name>
    <dbReference type="NCBI Taxonomy" id="3065942"/>
    <lineage>
        <taxon>Bacteria</taxon>
        <taxon>Bacillati</taxon>
        <taxon>Actinomycetota</taxon>
        <taxon>Actinomycetes</taxon>
        <taxon>Streptosporangiales</taxon>
        <taxon>Nocardiopsidaceae</taxon>
        <taxon>Nocardiopsis</taxon>
    </lineage>
</organism>
<evidence type="ECO:0000259" key="1">
    <source>
        <dbReference type="PROSITE" id="PS51384"/>
    </source>
</evidence>
<dbReference type="Gene3D" id="3.40.50.80">
    <property type="entry name" value="Nucleotide-binding domain of ferredoxin-NADP reductase (FNR) module"/>
    <property type="match status" value="1"/>
</dbReference>
<dbReference type="RefSeq" id="WP_330094720.1">
    <property type="nucleotide sequence ID" value="NZ_JAUZMY010000038.1"/>
</dbReference>
<evidence type="ECO:0000313" key="3">
    <source>
        <dbReference type="Proteomes" id="UP001356095"/>
    </source>
</evidence>
<keyword evidence="3" id="KW-1185">Reference proteome</keyword>
<dbReference type="InterPro" id="IPR013113">
    <property type="entry name" value="SIP_FAD-bd"/>
</dbReference>
<dbReference type="InterPro" id="IPR039261">
    <property type="entry name" value="FNR_nucleotide-bd"/>
</dbReference>
<dbReference type="Proteomes" id="UP001356095">
    <property type="component" value="Unassembled WGS sequence"/>
</dbReference>
<gene>
    <name evidence="2" type="ORF">Q8791_27415</name>
</gene>
<dbReference type="InterPro" id="IPR017927">
    <property type="entry name" value="FAD-bd_FR_type"/>
</dbReference>
<dbReference type="Gene3D" id="2.40.30.10">
    <property type="entry name" value="Translation factors"/>
    <property type="match status" value="1"/>
</dbReference>
<dbReference type="PANTHER" id="PTHR30157">
    <property type="entry name" value="FERRIC REDUCTASE, NADPH-DEPENDENT"/>
    <property type="match status" value="1"/>
</dbReference>
<feature type="domain" description="FAD-binding FR-type" evidence="1">
    <location>
        <begin position="9"/>
        <end position="138"/>
    </location>
</feature>
<dbReference type="CDD" id="cd06193">
    <property type="entry name" value="siderophore_interacting"/>
    <property type="match status" value="1"/>
</dbReference>
<dbReference type="Pfam" id="PF08021">
    <property type="entry name" value="FAD_binding_9"/>
    <property type="match status" value="1"/>
</dbReference>
<accession>A0ABU7KFD4</accession>
<proteinExistence type="predicted"/>
<dbReference type="InterPro" id="IPR017938">
    <property type="entry name" value="Riboflavin_synthase-like_b-brl"/>
</dbReference>
<dbReference type="SUPFAM" id="SSF63380">
    <property type="entry name" value="Riboflavin synthase domain-like"/>
    <property type="match status" value="1"/>
</dbReference>